<dbReference type="InterPro" id="IPR000415">
    <property type="entry name" value="Nitroreductase-like"/>
</dbReference>
<dbReference type="Gene3D" id="3.40.109.10">
    <property type="entry name" value="NADH Oxidase"/>
    <property type="match status" value="1"/>
</dbReference>
<dbReference type="PIRSF" id="PIRSF005426">
    <property type="entry name" value="Frp"/>
    <property type="match status" value="1"/>
</dbReference>
<name>A0A2W4JBL8_9PSEU</name>
<dbReference type="Pfam" id="PF00881">
    <property type="entry name" value="Nitroreductase"/>
    <property type="match status" value="1"/>
</dbReference>
<reference evidence="7 9" key="3">
    <citation type="journal article" date="2021" name="BMC Genomics">
        <title>Genome-resolved metagenome and metatranscriptome analyses of thermophilic composting reveal key bacterial players and their metabolic interactions.</title>
        <authorList>
            <person name="Braga L.P.P."/>
            <person name="Pereira R.V."/>
            <person name="Martins L.F."/>
            <person name="Moura L.M.S."/>
            <person name="Sanchez F.B."/>
            <person name="Patane J.S.L."/>
            <person name="da Silva A.M."/>
            <person name="Setubal J.C."/>
        </authorList>
    </citation>
    <scope>NUCLEOTIDE SEQUENCE [LARGE SCALE GENOMIC DNA]</scope>
    <source>
        <strain evidence="7">ZC4RG45</strain>
    </source>
</reference>
<accession>A0A2W4JBL8</accession>
<dbReference type="STRING" id="1111738.GCA_000427905_00251"/>
<sequence length="286" mass="31602">MSATSASRPAQRQDAPGTLADELRQRFGDIDLPQYPASETIRVQLRHRSVRAFLPEKIPQDALDLVLMAAQAASHSSNLQAWSVVVVEDADRRRRVCEAIGGMDFINQASVLLVWVVDLTRAEVLLRRRAQDMETARYLEGTLVPFVDIGIAAQNALLAAESLGFGGVFIGALRNNPPALVDELGLPALSFPALGMALGVPDPSEAAGIKPRLAPKAVVHRERYRADIAADSVDEYEPRLTRYYRRFGVEGHSWAGRVVSRLGPREGLKGRHRMRKWLRRQGLLAE</sequence>
<evidence type="ECO:0000313" key="7">
    <source>
        <dbReference type="EMBL" id="MFO7193934.1"/>
    </source>
</evidence>
<dbReference type="Proteomes" id="UP000249324">
    <property type="component" value="Unassembled WGS sequence"/>
</dbReference>
<dbReference type="GO" id="GO:0016491">
    <property type="term" value="F:oxidoreductase activity"/>
    <property type="evidence" value="ECO:0007669"/>
    <property type="project" value="UniProtKB-UniRule"/>
</dbReference>
<evidence type="ECO:0000256" key="5">
    <source>
        <dbReference type="PIRNR" id="PIRNR005426"/>
    </source>
</evidence>
<dbReference type="PANTHER" id="PTHR43425">
    <property type="entry name" value="OXYGEN-INSENSITIVE NADPH NITROREDUCTASE"/>
    <property type="match status" value="1"/>
</dbReference>
<organism evidence="8">
    <name type="scientific">Thermocrispum agreste</name>
    <dbReference type="NCBI Taxonomy" id="37925"/>
    <lineage>
        <taxon>Bacteria</taxon>
        <taxon>Bacillati</taxon>
        <taxon>Actinomycetota</taxon>
        <taxon>Actinomycetes</taxon>
        <taxon>Pseudonocardiales</taxon>
        <taxon>Pseudonocardiaceae</taxon>
        <taxon>Thermocrispum</taxon>
    </lineage>
</organism>
<evidence type="ECO:0000256" key="1">
    <source>
        <dbReference type="ARBA" id="ARBA00008366"/>
    </source>
</evidence>
<keyword evidence="2 5" id="KW-0285">Flavoprotein</keyword>
<dbReference type="PANTHER" id="PTHR43425:SF2">
    <property type="entry name" value="OXYGEN-INSENSITIVE NADPH NITROREDUCTASE"/>
    <property type="match status" value="1"/>
</dbReference>
<proteinExistence type="inferred from homology"/>
<evidence type="ECO:0000313" key="8">
    <source>
        <dbReference type="EMBL" id="PZM96500.1"/>
    </source>
</evidence>
<dbReference type="AlphaFoldDB" id="A0A2W4JBL8"/>
<keyword evidence="5" id="KW-0521">NADP</keyword>
<comment type="similarity">
    <text evidence="1 5">Belongs to the flavin oxidoreductase frp family.</text>
</comment>
<reference evidence="7" key="4">
    <citation type="submission" date="2023-08" db="EMBL/GenBank/DDBJ databases">
        <authorList>
            <person name="Guima S.E.S."/>
            <person name="Martins L.F."/>
            <person name="Silva A.M."/>
            <person name="Setubal J.C."/>
        </authorList>
    </citation>
    <scope>NUCLEOTIDE SEQUENCE</scope>
    <source>
        <strain evidence="7">ZC4RG45</strain>
    </source>
</reference>
<dbReference type="CDD" id="cd02146">
    <property type="entry name" value="NfsA-like"/>
    <property type="match status" value="1"/>
</dbReference>
<dbReference type="SUPFAM" id="SSF55469">
    <property type="entry name" value="FMN-dependent nitroreductase-like"/>
    <property type="match status" value="1"/>
</dbReference>
<keyword evidence="4 5" id="KW-0560">Oxidoreductase</keyword>
<evidence type="ECO:0000256" key="2">
    <source>
        <dbReference type="ARBA" id="ARBA00022630"/>
    </source>
</evidence>
<dbReference type="EMBL" id="QGUI01000382">
    <property type="protein sequence ID" value="PZM96500.1"/>
    <property type="molecule type" value="Genomic_DNA"/>
</dbReference>
<reference evidence="7" key="2">
    <citation type="submission" date="2018-05" db="EMBL/GenBank/DDBJ databases">
        <authorList>
            <person name="Moura L."/>
            <person name="Setubal J.C."/>
        </authorList>
    </citation>
    <scope>NUCLEOTIDE SEQUENCE</scope>
    <source>
        <strain evidence="7">ZC4RG45</strain>
    </source>
</reference>
<evidence type="ECO:0000259" key="6">
    <source>
        <dbReference type="Pfam" id="PF00881"/>
    </source>
</evidence>
<evidence type="ECO:0000256" key="4">
    <source>
        <dbReference type="ARBA" id="ARBA00023002"/>
    </source>
</evidence>
<reference evidence="8" key="1">
    <citation type="submission" date="2018-05" db="EMBL/GenBank/DDBJ databases">
        <authorList>
            <person name="Lanie J.A."/>
            <person name="Ng W.-L."/>
            <person name="Kazmierczak K.M."/>
            <person name="Andrzejewski T.M."/>
            <person name="Davidsen T.M."/>
            <person name="Wayne K.J."/>
            <person name="Tettelin H."/>
            <person name="Glass J.I."/>
            <person name="Rusch D."/>
            <person name="Podicherti R."/>
            <person name="Tsui H.-C.T."/>
            <person name="Winkler M.E."/>
        </authorList>
    </citation>
    <scope>NUCLEOTIDE SEQUENCE</scope>
    <source>
        <strain evidence="8">ZC4RG45</strain>
    </source>
</reference>
<feature type="domain" description="Nitroreductase" evidence="6">
    <location>
        <begin position="47"/>
        <end position="199"/>
    </location>
</feature>
<keyword evidence="3 5" id="KW-0288">FMN</keyword>
<dbReference type="InterPro" id="IPR029479">
    <property type="entry name" value="Nitroreductase"/>
</dbReference>
<protein>
    <submittedName>
        <fullName evidence="8">NADPH-dependent oxidoreductase</fullName>
    </submittedName>
</protein>
<dbReference type="InterPro" id="IPR016446">
    <property type="entry name" value="Flavin_OxRdtase_Frp"/>
</dbReference>
<evidence type="ECO:0000313" key="9">
    <source>
        <dbReference type="Proteomes" id="UP000249324"/>
    </source>
</evidence>
<gene>
    <name evidence="7" type="ORF">DIU77_016955</name>
    <name evidence="8" type="ORF">DIU77_10655</name>
</gene>
<dbReference type="EMBL" id="QGUI02000306">
    <property type="protein sequence ID" value="MFO7193934.1"/>
    <property type="molecule type" value="Genomic_DNA"/>
</dbReference>
<comment type="caution">
    <text evidence="8">The sequence shown here is derived from an EMBL/GenBank/DDBJ whole genome shotgun (WGS) entry which is preliminary data.</text>
</comment>
<evidence type="ECO:0000256" key="3">
    <source>
        <dbReference type="ARBA" id="ARBA00022643"/>
    </source>
</evidence>